<name>U4UUI8_DENPD</name>
<evidence type="ECO:0000313" key="3">
    <source>
        <dbReference type="Proteomes" id="UP000030742"/>
    </source>
</evidence>
<evidence type="ECO:0000256" key="1">
    <source>
        <dbReference type="SAM" id="SignalP"/>
    </source>
</evidence>
<evidence type="ECO:0000313" key="2">
    <source>
        <dbReference type="EMBL" id="ERL93836.1"/>
    </source>
</evidence>
<dbReference type="EMBL" id="KB632374">
    <property type="protein sequence ID" value="ERL93836.1"/>
    <property type="molecule type" value="Genomic_DNA"/>
</dbReference>
<protein>
    <submittedName>
        <fullName evidence="2">Uncharacterized protein</fullName>
    </submittedName>
</protein>
<feature type="chain" id="PRO_5004656424" evidence="1">
    <location>
        <begin position="17"/>
        <end position="54"/>
    </location>
</feature>
<organism evidence="2 3">
    <name type="scientific">Dendroctonus ponderosae</name>
    <name type="common">Mountain pine beetle</name>
    <dbReference type="NCBI Taxonomy" id="77166"/>
    <lineage>
        <taxon>Eukaryota</taxon>
        <taxon>Metazoa</taxon>
        <taxon>Ecdysozoa</taxon>
        <taxon>Arthropoda</taxon>
        <taxon>Hexapoda</taxon>
        <taxon>Insecta</taxon>
        <taxon>Pterygota</taxon>
        <taxon>Neoptera</taxon>
        <taxon>Endopterygota</taxon>
        <taxon>Coleoptera</taxon>
        <taxon>Polyphaga</taxon>
        <taxon>Cucujiformia</taxon>
        <taxon>Curculionidae</taxon>
        <taxon>Scolytinae</taxon>
        <taxon>Dendroctonus</taxon>
    </lineage>
</organism>
<sequence>MLVTLLPLLLVPHLHEEDTELPSLKNNWRSWRRLLLRATIRIFTAGRSWPGAPS</sequence>
<dbReference type="Proteomes" id="UP000030742">
    <property type="component" value="Unassembled WGS sequence"/>
</dbReference>
<feature type="signal peptide" evidence="1">
    <location>
        <begin position="1"/>
        <end position="16"/>
    </location>
</feature>
<keyword evidence="1" id="KW-0732">Signal</keyword>
<reference evidence="2 3" key="1">
    <citation type="journal article" date="2013" name="Genome Biol.">
        <title>Draft genome of the mountain pine beetle, Dendroctonus ponderosae Hopkins, a major forest pest.</title>
        <authorList>
            <person name="Keeling C.I."/>
            <person name="Yuen M.M."/>
            <person name="Liao N.Y."/>
            <person name="Docking T.R."/>
            <person name="Chan S.K."/>
            <person name="Taylor G.A."/>
            <person name="Palmquist D.L."/>
            <person name="Jackman S.D."/>
            <person name="Nguyen A."/>
            <person name="Li M."/>
            <person name="Henderson H."/>
            <person name="Janes J.K."/>
            <person name="Zhao Y."/>
            <person name="Pandoh P."/>
            <person name="Moore R."/>
            <person name="Sperling F.A."/>
            <person name="Huber D.P."/>
            <person name="Birol I."/>
            <person name="Jones S.J."/>
            <person name="Bohlmann J."/>
        </authorList>
    </citation>
    <scope>NUCLEOTIDE SEQUENCE</scope>
</reference>
<proteinExistence type="predicted"/>
<gene>
    <name evidence="2" type="ORF">D910_11122</name>
</gene>
<accession>U4UUI8</accession>
<dbReference type="AlphaFoldDB" id="U4UUI8"/>